<proteinExistence type="predicted"/>
<dbReference type="KEGG" id="nkf:Nkreftii_002491"/>
<dbReference type="AlphaFoldDB" id="A0A7S8FF96"/>
<reference evidence="1 2" key="1">
    <citation type="journal article" date="2020" name="ISME J.">
        <title>Enrichment and physiological characterization of a novel comammox Nitrospira indicates ammonium inhibition of complete nitrification.</title>
        <authorList>
            <person name="Sakoula D."/>
            <person name="Koch H."/>
            <person name="Frank J."/>
            <person name="Jetten M.S.M."/>
            <person name="van Kessel M.A.H.J."/>
            <person name="Lucker S."/>
        </authorList>
    </citation>
    <scope>NUCLEOTIDE SEQUENCE [LARGE SCALE GENOMIC DNA]</scope>
    <source>
        <strain evidence="1">Comreactor17</strain>
    </source>
</reference>
<name>A0A7S8FF96_9BACT</name>
<sequence>MRRLLVQRNCRVRHASSRPRMTFIVVSRSNTVKGARHEGQDGTEIETGRVMGSLPVVGHLRSLSACNGLFDFIQMCESRFSMLCGNVGMARLAMFNGFV</sequence>
<dbReference type="Proteomes" id="UP000593737">
    <property type="component" value="Chromosome"/>
</dbReference>
<gene>
    <name evidence="1" type="ORF">Nkreftii_002491</name>
</gene>
<accession>A0A7S8FF96</accession>
<evidence type="ECO:0000313" key="1">
    <source>
        <dbReference type="EMBL" id="QPD04717.1"/>
    </source>
</evidence>
<protein>
    <submittedName>
        <fullName evidence="1">Uncharacterized protein</fullName>
    </submittedName>
</protein>
<organism evidence="1 2">
    <name type="scientific">Candidatus Nitrospira kreftii</name>
    <dbReference type="NCBI Taxonomy" id="2652173"/>
    <lineage>
        <taxon>Bacteria</taxon>
        <taxon>Pseudomonadati</taxon>
        <taxon>Nitrospirota</taxon>
        <taxon>Nitrospiria</taxon>
        <taxon>Nitrospirales</taxon>
        <taxon>Nitrospiraceae</taxon>
        <taxon>Nitrospira</taxon>
    </lineage>
</organism>
<evidence type="ECO:0000313" key="2">
    <source>
        <dbReference type="Proteomes" id="UP000593737"/>
    </source>
</evidence>
<dbReference type="EMBL" id="CP047423">
    <property type="protein sequence ID" value="QPD04717.1"/>
    <property type="molecule type" value="Genomic_DNA"/>
</dbReference>